<comment type="caution">
    <text evidence="1">The sequence shown here is derived from an EMBL/GenBank/DDBJ whole genome shotgun (WGS) entry which is preliminary data.</text>
</comment>
<dbReference type="EMBL" id="CAJNRG010009318">
    <property type="protein sequence ID" value="CAF2112384.1"/>
    <property type="molecule type" value="Genomic_DNA"/>
</dbReference>
<evidence type="ECO:0000313" key="2">
    <source>
        <dbReference type="Proteomes" id="UP000663887"/>
    </source>
</evidence>
<protein>
    <submittedName>
        <fullName evidence="1">Uncharacterized protein</fullName>
    </submittedName>
</protein>
<dbReference type="InterPro" id="IPR032675">
    <property type="entry name" value="LRR_dom_sf"/>
</dbReference>
<dbReference type="Proteomes" id="UP000663887">
    <property type="component" value="Unassembled WGS sequence"/>
</dbReference>
<reference evidence="1" key="1">
    <citation type="submission" date="2021-02" db="EMBL/GenBank/DDBJ databases">
        <authorList>
            <person name="Nowell W R."/>
        </authorList>
    </citation>
    <scope>NUCLEOTIDE SEQUENCE</scope>
</reference>
<organism evidence="1 2">
    <name type="scientific">Rotaria magnacalcarata</name>
    <dbReference type="NCBI Taxonomy" id="392030"/>
    <lineage>
        <taxon>Eukaryota</taxon>
        <taxon>Metazoa</taxon>
        <taxon>Spiralia</taxon>
        <taxon>Gnathifera</taxon>
        <taxon>Rotifera</taxon>
        <taxon>Eurotatoria</taxon>
        <taxon>Bdelloidea</taxon>
        <taxon>Philodinida</taxon>
        <taxon>Philodinidae</taxon>
        <taxon>Rotaria</taxon>
    </lineage>
</organism>
<dbReference type="Gene3D" id="3.80.10.10">
    <property type="entry name" value="Ribonuclease Inhibitor"/>
    <property type="match status" value="1"/>
</dbReference>
<dbReference type="AlphaFoldDB" id="A0A816UIK2"/>
<sequence>MESYNAFMKTLTININVEITIFKYLNTSDIFQSFFNLNLRFNTLLSSLNNLHHTIPEDNQCENIDRFCRYIYSLTILGKVVVNLNRFKHIHCLILHDPVDTLLQQLDIDNLPYLEYLSIPDVLFRMSSMYQKLFSNRFPNLKFCNLFECETIETILPWTQTLSLCFLKIGFIDFYVYTAILSACPNLYYLKLHIFQSYLKLSDIQPHRNLRKLEIYSEIIDWYYNDQLIDNFLRCLPNLEELIIYRLISKIVDPIPDYDWLASIISIRLSLLRYFIFSLHLEYDLAFIDFITTEMRRQLRKLFLNAHKNRYQSRFIIN</sequence>
<name>A0A816UIK2_9BILA</name>
<proteinExistence type="predicted"/>
<accession>A0A816UIK2</accession>
<gene>
    <name evidence="1" type="ORF">XDN619_LOCUS21018</name>
</gene>
<evidence type="ECO:0000313" key="1">
    <source>
        <dbReference type="EMBL" id="CAF2112384.1"/>
    </source>
</evidence>